<keyword evidence="4 7" id="KW-0812">Transmembrane</keyword>
<dbReference type="InterPro" id="IPR000425">
    <property type="entry name" value="MIP"/>
</dbReference>
<feature type="compositionally biased region" description="Polar residues" evidence="8">
    <location>
        <begin position="1"/>
        <end position="17"/>
    </location>
</feature>
<feature type="transmembrane region" description="Helical" evidence="9">
    <location>
        <begin position="309"/>
        <end position="335"/>
    </location>
</feature>
<feature type="transmembrane region" description="Helical" evidence="9">
    <location>
        <begin position="341"/>
        <end position="356"/>
    </location>
</feature>
<dbReference type="InterPro" id="IPR022357">
    <property type="entry name" value="MIP_CS"/>
</dbReference>
<keyword evidence="11" id="KW-1185">Reference proteome</keyword>
<sequence length="357" mass="39109">MQSWQHVRCSCSPQVEGSQGRRLSSAYHPGSELKRRLFIGNVSLRECMAEFLGTFLLLAFGFASVAQLIIGNGSLVSVNFAWGFSVSIAVWVTGTVSGAHINPAVTVASATVGRFSWRKVPHYLLGQYLGGFVASFVVWAVYFDAINNYDGGVRVTNGTKATAAIFTTFPKPYLTVMGALKDQLLATGLLMMGILAMTDPRNTLRPPPGLLPLCVGFIVTAIGMCFCLNMGYPINPARDLPSRIFIALAGWGKEPFSVNNYNYFWIPVVGPHLGAILGAVLYELCIGLQLPDVDPKTPLKKSYPKRLNTFFSFFLLTQLLFTSDAHILHCCVLFLIFPPPSPLYSFIVFLISISLYP</sequence>
<evidence type="ECO:0000256" key="8">
    <source>
        <dbReference type="SAM" id="MobiDB-lite"/>
    </source>
</evidence>
<dbReference type="Gene3D" id="1.20.1080.10">
    <property type="entry name" value="Glycerol uptake facilitator protein"/>
    <property type="match status" value="1"/>
</dbReference>
<dbReference type="PROSITE" id="PS00221">
    <property type="entry name" value="MIP"/>
    <property type="match status" value="1"/>
</dbReference>
<dbReference type="PANTHER" id="PTHR43829">
    <property type="entry name" value="AQUAPORIN OR AQUAGLYCEROPORIN RELATED"/>
    <property type="match status" value="1"/>
</dbReference>
<evidence type="ECO:0000313" key="10">
    <source>
        <dbReference type="EMBL" id="KAK2174880.1"/>
    </source>
</evidence>
<dbReference type="SUPFAM" id="SSF81338">
    <property type="entry name" value="Aquaporin-like"/>
    <property type="match status" value="1"/>
</dbReference>
<accession>A0AAD9NLY7</accession>
<dbReference type="Proteomes" id="UP001209878">
    <property type="component" value="Unassembled WGS sequence"/>
</dbReference>
<feature type="transmembrane region" description="Helical" evidence="9">
    <location>
        <begin position="123"/>
        <end position="142"/>
    </location>
</feature>
<dbReference type="AlphaFoldDB" id="A0AAD9NLY7"/>
<dbReference type="InterPro" id="IPR023271">
    <property type="entry name" value="Aquaporin-like"/>
</dbReference>
<dbReference type="EMBL" id="JAODUO010000768">
    <property type="protein sequence ID" value="KAK2174880.1"/>
    <property type="molecule type" value="Genomic_DNA"/>
</dbReference>
<feature type="transmembrane region" description="Helical" evidence="9">
    <location>
        <begin position="179"/>
        <end position="198"/>
    </location>
</feature>
<organism evidence="10 11">
    <name type="scientific">Ridgeia piscesae</name>
    <name type="common">Tubeworm</name>
    <dbReference type="NCBI Taxonomy" id="27915"/>
    <lineage>
        <taxon>Eukaryota</taxon>
        <taxon>Metazoa</taxon>
        <taxon>Spiralia</taxon>
        <taxon>Lophotrochozoa</taxon>
        <taxon>Annelida</taxon>
        <taxon>Polychaeta</taxon>
        <taxon>Sedentaria</taxon>
        <taxon>Canalipalpata</taxon>
        <taxon>Sabellida</taxon>
        <taxon>Siboglinidae</taxon>
        <taxon>Ridgeia</taxon>
    </lineage>
</organism>
<comment type="caution">
    <text evidence="10">The sequence shown here is derived from an EMBL/GenBank/DDBJ whole genome shotgun (WGS) entry which is preliminary data.</text>
</comment>
<feature type="transmembrane region" description="Helical" evidence="9">
    <location>
        <begin position="82"/>
        <end position="102"/>
    </location>
</feature>
<evidence type="ECO:0000256" key="6">
    <source>
        <dbReference type="ARBA" id="ARBA00023136"/>
    </source>
</evidence>
<dbReference type="NCBIfam" id="TIGR00861">
    <property type="entry name" value="MIP"/>
    <property type="match status" value="1"/>
</dbReference>
<feature type="transmembrane region" description="Helical" evidence="9">
    <location>
        <begin position="263"/>
        <end position="288"/>
    </location>
</feature>
<evidence type="ECO:0000256" key="3">
    <source>
        <dbReference type="ARBA" id="ARBA00022448"/>
    </source>
</evidence>
<reference evidence="10" key="1">
    <citation type="journal article" date="2023" name="Mol. Biol. Evol.">
        <title>Third-Generation Sequencing Reveals the Adaptive Role of the Epigenome in Three Deep-Sea Polychaetes.</title>
        <authorList>
            <person name="Perez M."/>
            <person name="Aroh O."/>
            <person name="Sun Y."/>
            <person name="Lan Y."/>
            <person name="Juniper S.K."/>
            <person name="Young C.R."/>
            <person name="Angers B."/>
            <person name="Qian P.Y."/>
        </authorList>
    </citation>
    <scope>NUCLEOTIDE SEQUENCE</scope>
    <source>
        <strain evidence="10">R07B-5</strain>
    </source>
</reference>
<keyword evidence="3 7" id="KW-0813">Transport</keyword>
<proteinExistence type="inferred from homology"/>
<evidence type="ECO:0000256" key="5">
    <source>
        <dbReference type="ARBA" id="ARBA00022989"/>
    </source>
</evidence>
<keyword evidence="6 9" id="KW-0472">Membrane</keyword>
<dbReference type="GO" id="GO:0015250">
    <property type="term" value="F:water channel activity"/>
    <property type="evidence" value="ECO:0007669"/>
    <property type="project" value="TreeGrafter"/>
</dbReference>
<dbReference type="CDD" id="cd00333">
    <property type="entry name" value="MIP"/>
    <property type="match status" value="1"/>
</dbReference>
<keyword evidence="5 9" id="KW-1133">Transmembrane helix</keyword>
<feature type="region of interest" description="Disordered" evidence="8">
    <location>
        <begin position="1"/>
        <end position="23"/>
    </location>
</feature>
<evidence type="ECO:0000256" key="7">
    <source>
        <dbReference type="RuleBase" id="RU000477"/>
    </source>
</evidence>
<evidence type="ECO:0000256" key="2">
    <source>
        <dbReference type="ARBA" id="ARBA00006175"/>
    </source>
</evidence>
<evidence type="ECO:0000256" key="1">
    <source>
        <dbReference type="ARBA" id="ARBA00004141"/>
    </source>
</evidence>
<evidence type="ECO:0000256" key="4">
    <source>
        <dbReference type="ARBA" id="ARBA00022692"/>
    </source>
</evidence>
<name>A0AAD9NLY7_RIDPI</name>
<feature type="transmembrane region" description="Helical" evidence="9">
    <location>
        <begin position="210"/>
        <end position="232"/>
    </location>
</feature>
<evidence type="ECO:0000256" key="9">
    <source>
        <dbReference type="SAM" id="Phobius"/>
    </source>
</evidence>
<dbReference type="GO" id="GO:0015254">
    <property type="term" value="F:glycerol channel activity"/>
    <property type="evidence" value="ECO:0007669"/>
    <property type="project" value="TreeGrafter"/>
</dbReference>
<comment type="similarity">
    <text evidence="2 7">Belongs to the MIP/aquaporin (TC 1.A.8) family.</text>
</comment>
<dbReference type="PRINTS" id="PR00783">
    <property type="entry name" value="MINTRINSICP"/>
</dbReference>
<feature type="transmembrane region" description="Helical" evidence="9">
    <location>
        <begin position="51"/>
        <end position="70"/>
    </location>
</feature>
<protein>
    <submittedName>
        <fullName evidence="10">Uncharacterized protein</fullName>
    </submittedName>
</protein>
<dbReference type="Pfam" id="PF00230">
    <property type="entry name" value="MIP"/>
    <property type="match status" value="1"/>
</dbReference>
<evidence type="ECO:0000313" key="11">
    <source>
        <dbReference type="Proteomes" id="UP001209878"/>
    </source>
</evidence>
<dbReference type="PANTHER" id="PTHR43829:SF9">
    <property type="entry name" value="AQUAPORIN-9"/>
    <property type="match status" value="1"/>
</dbReference>
<comment type="subcellular location">
    <subcellularLocation>
        <location evidence="1">Membrane</location>
        <topology evidence="1">Multi-pass membrane protein</topology>
    </subcellularLocation>
</comment>
<dbReference type="InterPro" id="IPR050363">
    <property type="entry name" value="MIP/Aquaporin"/>
</dbReference>
<dbReference type="GO" id="GO:0016323">
    <property type="term" value="C:basolateral plasma membrane"/>
    <property type="evidence" value="ECO:0007669"/>
    <property type="project" value="TreeGrafter"/>
</dbReference>
<gene>
    <name evidence="10" type="ORF">NP493_769g00011</name>
</gene>